<dbReference type="CDD" id="cd06257">
    <property type="entry name" value="DnaJ"/>
    <property type="match status" value="1"/>
</dbReference>
<dbReference type="PANTHER" id="PTHR43908:SF3">
    <property type="entry name" value="AT29763P-RELATED"/>
    <property type="match status" value="1"/>
</dbReference>
<proteinExistence type="predicted"/>
<dbReference type="PANTHER" id="PTHR43908">
    <property type="entry name" value="AT29763P-RELATED"/>
    <property type="match status" value="1"/>
</dbReference>
<dbReference type="AlphaFoldDB" id="A0A150G4Z8"/>
<dbReference type="Gene3D" id="1.10.287.110">
    <property type="entry name" value="DnaJ domain"/>
    <property type="match status" value="1"/>
</dbReference>
<dbReference type="GO" id="GO:0005789">
    <property type="term" value="C:endoplasmic reticulum membrane"/>
    <property type="evidence" value="ECO:0007669"/>
    <property type="project" value="TreeGrafter"/>
</dbReference>
<keyword evidence="4" id="KW-1185">Reference proteome</keyword>
<dbReference type="InterPro" id="IPR001623">
    <property type="entry name" value="DnaJ_domain"/>
</dbReference>
<dbReference type="GO" id="GO:0030544">
    <property type="term" value="F:Hsp70 protein binding"/>
    <property type="evidence" value="ECO:0007669"/>
    <property type="project" value="TreeGrafter"/>
</dbReference>
<gene>
    <name evidence="3" type="ORF">GPECTOR_61g851</name>
</gene>
<keyword evidence="1" id="KW-0175">Coiled coil</keyword>
<dbReference type="InterPro" id="IPR051100">
    <property type="entry name" value="DnaJ_subfamily_B/C"/>
</dbReference>
<dbReference type="EMBL" id="LSYV01000062">
    <property type="protein sequence ID" value="KXZ44898.1"/>
    <property type="molecule type" value="Genomic_DNA"/>
</dbReference>
<feature type="coiled-coil region" evidence="1">
    <location>
        <begin position="43"/>
        <end position="70"/>
    </location>
</feature>
<organism evidence="3 4">
    <name type="scientific">Gonium pectorale</name>
    <name type="common">Green alga</name>
    <dbReference type="NCBI Taxonomy" id="33097"/>
    <lineage>
        <taxon>Eukaryota</taxon>
        <taxon>Viridiplantae</taxon>
        <taxon>Chlorophyta</taxon>
        <taxon>core chlorophytes</taxon>
        <taxon>Chlorophyceae</taxon>
        <taxon>CS clade</taxon>
        <taxon>Chlamydomonadales</taxon>
        <taxon>Volvocaceae</taxon>
        <taxon>Gonium</taxon>
    </lineage>
</organism>
<sequence length="201" mass="20966">MGALVWRRMAAAPAPAARAALAAGGGRGKPPTKPPVVDPAAKLRETEAAMAELRRQLAEKEAAVRAKQAEKAAKQAADHARKAALQAEAEQRRAALARGLAALAEAAAPEGEGGAERGAGGAAPREAVRLASLEDVRRVLQAASDYEVLQLPVGSTAVEVRRAYRRLAASLHPDKCREEGAQQAFIRATSAYNALLRRSGG</sequence>
<name>A0A150G4Z8_GONPE</name>
<evidence type="ECO:0000313" key="3">
    <source>
        <dbReference type="EMBL" id="KXZ44898.1"/>
    </source>
</evidence>
<dbReference type="Pfam" id="PF00226">
    <property type="entry name" value="DnaJ"/>
    <property type="match status" value="1"/>
</dbReference>
<accession>A0A150G4Z8</accession>
<dbReference type="STRING" id="33097.A0A150G4Z8"/>
<dbReference type="OrthoDB" id="10250354at2759"/>
<dbReference type="GO" id="GO:0071218">
    <property type="term" value="P:cellular response to misfolded protein"/>
    <property type="evidence" value="ECO:0007669"/>
    <property type="project" value="TreeGrafter"/>
</dbReference>
<dbReference type="InterPro" id="IPR036869">
    <property type="entry name" value="J_dom_sf"/>
</dbReference>
<feature type="domain" description="J" evidence="2">
    <location>
        <begin position="144"/>
        <end position="200"/>
    </location>
</feature>
<evidence type="ECO:0000313" key="4">
    <source>
        <dbReference type="Proteomes" id="UP000075714"/>
    </source>
</evidence>
<dbReference type="PROSITE" id="PS50076">
    <property type="entry name" value="DNAJ_2"/>
    <property type="match status" value="1"/>
</dbReference>
<comment type="caution">
    <text evidence="3">The sequence shown here is derived from an EMBL/GenBank/DDBJ whole genome shotgun (WGS) entry which is preliminary data.</text>
</comment>
<reference evidence="4" key="1">
    <citation type="journal article" date="2016" name="Nat. Commun.">
        <title>The Gonium pectorale genome demonstrates co-option of cell cycle regulation during the evolution of multicellularity.</title>
        <authorList>
            <person name="Hanschen E.R."/>
            <person name="Marriage T.N."/>
            <person name="Ferris P.J."/>
            <person name="Hamaji T."/>
            <person name="Toyoda A."/>
            <person name="Fujiyama A."/>
            <person name="Neme R."/>
            <person name="Noguchi H."/>
            <person name="Minakuchi Y."/>
            <person name="Suzuki M."/>
            <person name="Kawai-Toyooka H."/>
            <person name="Smith D.R."/>
            <person name="Sparks H."/>
            <person name="Anderson J."/>
            <person name="Bakaric R."/>
            <person name="Luria V."/>
            <person name="Karger A."/>
            <person name="Kirschner M.W."/>
            <person name="Durand P.M."/>
            <person name="Michod R.E."/>
            <person name="Nozaki H."/>
            <person name="Olson B.J."/>
        </authorList>
    </citation>
    <scope>NUCLEOTIDE SEQUENCE [LARGE SCALE GENOMIC DNA]</scope>
    <source>
        <strain evidence="4">NIES-2863</strain>
    </source>
</reference>
<dbReference type="SUPFAM" id="SSF46565">
    <property type="entry name" value="Chaperone J-domain"/>
    <property type="match status" value="1"/>
</dbReference>
<evidence type="ECO:0000256" key="1">
    <source>
        <dbReference type="SAM" id="Coils"/>
    </source>
</evidence>
<dbReference type="Proteomes" id="UP000075714">
    <property type="component" value="Unassembled WGS sequence"/>
</dbReference>
<protein>
    <recommendedName>
        <fullName evidence="2">J domain-containing protein</fullName>
    </recommendedName>
</protein>
<dbReference type="PRINTS" id="PR00625">
    <property type="entry name" value="JDOMAIN"/>
</dbReference>
<dbReference type="SMART" id="SM00271">
    <property type="entry name" value="DnaJ"/>
    <property type="match status" value="1"/>
</dbReference>
<evidence type="ECO:0000259" key="2">
    <source>
        <dbReference type="PROSITE" id="PS50076"/>
    </source>
</evidence>